<evidence type="ECO:0000256" key="1">
    <source>
        <dbReference type="SAM" id="SignalP"/>
    </source>
</evidence>
<sequence length="168" mass="19183">MKSSILFIIIMLFSCSSFANDVPNCSEDEIYTGKLFQLDIKHSFRGSYEYKFCVGDESSFLISKYIEHLPQNLPDLLHTSKVKLTLDVKEKLKIMYQKTLTTLPKESSRGKDGSTWCFRPKSGTSYASFCYWSAESKSSDRGLNDLYKLKLFIHDLSGIDTRINENGA</sequence>
<dbReference type="EMBL" id="MWPV01000005">
    <property type="protein sequence ID" value="OUL56643.1"/>
    <property type="molecule type" value="Genomic_DNA"/>
</dbReference>
<evidence type="ECO:0000313" key="2">
    <source>
        <dbReference type="EMBL" id="OUL56643.1"/>
    </source>
</evidence>
<keyword evidence="1" id="KW-0732">Signal</keyword>
<accession>A0A244CLZ3</accession>
<organism evidence="2 3">
    <name type="scientific">Pseudoalteromonas ulvae</name>
    <dbReference type="NCBI Taxonomy" id="107327"/>
    <lineage>
        <taxon>Bacteria</taxon>
        <taxon>Pseudomonadati</taxon>
        <taxon>Pseudomonadota</taxon>
        <taxon>Gammaproteobacteria</taxon>
        <taxon>Alteromonadales</taxon>
        <taxon>Pseudoalteromonadaceae</taxon>
        <taxon>Pseudoalteromonas</taxon>
    </lineage>
</organism>
<reference evidence="2 3" key="1">
    <citation type="submission" date="2017-02" db="EMBL/GenBank/DDBJ databases">
        <title>Pseudoalteromonas ulvae TC14 Genome.</title>
        <authorList>
            <person name="Molmeret M."/>
        </authorList>
    </citation>
    <scope>NUCLEOTIDE SEQUENCE [LARGE SCALE GENOMIC DNA]</scope>
    <source>
        <strain evidence="2">TC14</strain>
    </source>
</reference>
<protein>
    <submittedName>
        <fullName evidence="2">Uncharacterized protein</fullName>
    </submittedName>
</protein>
<feature type="chain" id="PRO_5013190472" evidence="1">
    <location>
        <begin position="20"/>
        <end position="168"/>
    </location>
</feature>
<evidence type="ECO:0000313" key="3">
    <source>
        <dbReference type="Proteomes" id="UP000194841"/>
    </source>
</evidence>
<dbReference type="RefSeq" id="WP_086744898.1">
    <property type="nucleotide sequence ID" value="NZ_MWPV01000005.1"/>
</dbReference>
<feature type="signal peptide" evidence="1">
    <location>
        <begin position="1"/>
        <end position="19"/>
    </location>
</feature>
<dbReference type="Proteomes" id="UP000194841">
    <property type="component" value="Unassembled WGS sequence"/>
</dbReference>
<dbReference type="AlphaFoldDB" id="A0A244CLZ3"/>
<keyword evidence="3" id="KW-1185">Reference proteome</keyword>
<gene>
    <name evidence="2" type="ORF">B1199_14795</name>
</gene>
<proteinExistence type="predicted"/>
<comment type="caution">
    <text evidence="2">The sequence shown here is derived from an EMBL/GenBank/DDBJ whole genome shotgun (WGS) entry which is preliminary data.</text>
</comment>
<name>A0A244CLZ3_PSEDV</name>
<dbReference type="PROSITE" id="PS51257">
    <property type="entry name" value="PROKAR_LIPOPROTEIN"/>
    <property type="match status" value="1"/>
</dbReference>
<dbReference type="OrthoDB" id="6315484at2"/>